<evidence type="ECO:0000313" key="2">
    <source>
        <dbReference type="EMBL" id="VFJ78242.1"/>
    </source>
</evidence>
<organism evidence="2">
    <name type="scientific">Candidatus Kentrum sp. FW</name>
    <dbReference type="NCBI Taxonomy" id="2126338"/>
    <lineage>
        <taxon>Bacteria</taxon>
        <taxon>Pseudomonadati</taxon>
        <taxon>Pseudomonadota</taxon>
        <taxon>Gammaproteobacteria</taxon>
        <taxon>Candidatus Kentrum</taxon>
    </lineage>
</organism>
<proteinExistence type="predicted"/>
<dbReference type="AlphaFoldDB" id="A0A450U4A5"/>
<dbReference type="Gene3D" id="1.25.40.10">
    <property type="entry name" value="Tetratricopeptide repeat domain"/>
    <property type="match status" value="1"/>
</dbReference>
<evidence type="ECO:0000256" key="1">
    <source>
        <dbReference type="SAM" id="Phobius"/>
    </source>
</evidence>
<dbReference type="EMBL" id="CAADFE010000173">
    <property type="protein sequence ID" value="VFJ78242.1"/>
    <property type="molecule type" value="Genomic_DNA"/>
</dbReference>
<name>A0A450U4A5_9GAMM</name>
<dbReference type="InterPro" id="IPR011990">
    <property type="entry name" value="TPR-like_helical_dom_sf"/>
</dbReference>
<keyword evidence="1" id="KW-1133">Transmembrane helix</keyword>
<reference evidence="2" key="1">
    <citation type="submission" date="2019-02" db="EMBL/GenBank/DDBJ databases">
        <authorList>
            <person name="Gruber-Vodicka R. H."/>
            <person name="Seah K. B. B."/>
        </authorList>
    </citation>
    <scope>NUCLEOTIDE SEQUENCE</scope>
    <source>
        <strain evidence="2">BECK_BZ131</strain>
    </source>
</reference>
<keyword evidence="1" id="KW-0472">Membrane</keyword>
<sequence>MDINETLDEARSQSAKRTKTLIIRISIAVVLCGVFIIGVSFIDFSAAPPPAPIPSSPTRITPKQLEELPVATTEEGYERFKERLGRYENQLEPRLRAANLEAWNRDASSEIKDLKSQAIAHFTAHDYESATAAIQELEGKTALVLVERDRIFSDAIEKATAFLNEWQYDEAKLHIEKALSVDPGSTPALDLQKKIEVLPDVLPLLETAKVARAENNPQKEHDALSEALKFVPDRQEIASRVRELARILDDRAFSRHISEGLSGIEKRQVKKAEHHYQAAKRIYPAREELSLLAAKLSALKKSIRFGNALDNAGKAIRQDNWHKAKIYFSKAEKEFPDDSRVVEGLRRAGEILSLKRTLAGYMAQPYRLKNSKTRSRAETALSASDAASKYSFSLKKQAEEIADLIVKVNRKVSVDVISDNKTYVRVRGVGNVGVVSRKTIRIKPGRYTFEGMRDGFKSKLVEVAIPYDRNDFSVRVICDEPI</sequence>
<evidence type="ECO:0008006" key="3">
    <source>
        <dbReference type="Google" id="ProtNLM"/>
    </source>
</evidence>
<feature type="transmembrane region" description="Helical" evidence="1">
    <location>
        <begin position="21"/>
        <end position="42"/>
    </location>
</feature>
<dbReference type="SUPFAM" id="SSF48452">
    <property type="entry name" value="TPR-like"/>
    <property type="match status" value="1"/>
</dbReference>
<accession>A0A450U4A5</accession>
<keyword evidence="1" id="KW-0812">Transmembrane</keyword>
<protein>
    <recommendedName>
        <fullName evidence="3">Tetratricopeptide repeat-containing protein</fullName>
    </recommendedName>
</protein>
<gene>
    <name evidence="2" type="ORF">BECKFW1821C_GA0114237_11733</name>
</gene>